<keyword evidence="1" id="KW-0732">Signal</keyword>
<name>Q0F2E0_9PROT</name>
<dbReference type="Gene3D" id="2.40.160.20">
    <property type="match status" value="1"/>
</dbReference>
<dbReference type="Pfam" id="PF13505">
    <property type="entry name" value="OMP_b-brl"/>
    <property type="match status" value="1"/>
</dbReference>
<evidence type="ECO:0000313" key="3">
    <source>
        <dbReference type="EMBL" id="EAU55610.1"/>
    </source>
</evidence>
<protein>
    <recommendedName>
        <fullName evidence="2">Outer membrane protein beta-barrel domain-containing protein</fullName>
    </recommendedName>
</protein>
<evidence type="ECO:0000256" key="1">
    <source>
        <dbReference type="ARBA" id="ARBA00022729"/>
    </source>
</evidence>
<dbReference type="Proteomes" id="UP000005297">
    <property type="component" value="Unassembled WGS sequence"/>
</dbReference>
<sequence length="251" mass="27437">MQASFVLTFKSLADRVGRAQCSKTRTHHNDFHHSISHHRESCSVSIQFPLPWSASISKSKELSYMTKTFKIAAATSLLLACACTAQASEPYVGLGVGAFNLGSGVTKKAVAGGYLQLGDDFSEYLGGEVRIGTTGKSGEELTLQPRMKIEYFGAAYLKPKYQFNDQWMGYALLGIATLRSSYSETGLAVQKKTRTGYAYGLGVQYRLADEYSIGLEYSHMLSKPKTNATAIKTNFQGLEASSLSLSAKYHF</sequence>
<dbReference type="AlphaFoldDB" id="Q0F2E0"/>
<evidence type="ECO:0000313" key="4">
    <source>
        <dbReference type="Proteomes" id="UP000005297"/>
    </source>
</evidence>
<dbReference type="InParanoid" id="Q0F2E0"/>
<dbReference type="STRING" id="314344.AL013_01400"/>
<feature type="domain" description="Outer membrane protein beta-barrel" evidence="2">
    <location>
        <begin position="75"/>
        <end position="251"/>
    </location>
</feature>
<keyword evidence="4" id="KW-1185">Reference proteome</keyword>
<dbReference type="InterPro" id="IPR011250">
    <property type="entry name" value="OMP/PagP_B-barrel"/>
</dbReference>
<gene>
    <name evidence="3" type="ORF">SPV1_01642</name>
</gene>
<accession>Q0F2E0</accession>
<dbReference type="SUPFAM" id="SSF56925">
    <property type="entry name" value="OMPA-like"/>
    <property type="match status" value="1"/>
</dbReference>
<evidence type="ECO:0000259" key="2">
    <source>
        <dbReference type="Pfam" id="PF13505"/>
    </source>
</evidence>
<dbReference type="InterPro" id="IPR027385">
    <property type="entry name" value="Beta-barrel_OMP"/>
</dbReference>
<dbReference type="EMBL" id="AATS01000002">
    <property type="protein sequence ID" value="EAU55610.1"/>
    <property type="molecule type" value="Genomic_DNA"/>
</dbReference>
<dbReference type="HOGENOM" id="CLU_1106116_0_0_0"/>
<proteinExistence type="predicted"/>
<comment type="caution">
    <text evidence="3">The sequence shown here is derived from an EMBL/GenBank/DDBJ whole genome shotgun (WGS) entry which is preliminary data.</text>
</comment>
<dbReference type="OrthoDB" id="5293394at2"/>
<organism evidence="3 4">
    <name type="scientific">Mariprofundus ferrooxydans PV-1</name>
    <dbReference type="NCBI Taxonomy" id="314345"/>
    <lineage>
        <taxon>Bacteria</taxon>
        <taxon>Pseudomonadati</taxon>
        <taxon>Pseudomonadota</taxon>
        <taxon>Candidatius Mariprofundia</taxon>
        <taxon>Mariprofundales</taxon>
        <taxon>Mariprofundaceae</taxon>
        <taxon>Mariprofundus</taxon>
    </lineage>
</organism>
<reference evidence="3 4" key="1">
    <citation type="submission" date="2006-09" db="EMBL/GenBank/DDBJ databases">
        <authorList>
            <person name="Emerson D."/>
            <person name="Ferriera S."/>
            <person name="Johnson J."/>
            <person name="Kravitz S."/>
            <person name="Halpern A."/>
            <person name="Remington K."/>
            <person name="Beeson K."/>
            <person name="Tran B."/>
            <person name="Rogers Y.-H."/>
            <person name="Friedman R."/>
            <person name="Venter J.C."/>
        </authorList>
    </citation>
    <scope>NUCLEOTIDE SEQUENCE [LARGE SCALE GENOMIC DNA]</scope>
    <source>
        <strain evidence="3 4">PV-1</strain>
    </source>
</reference>